<reference evidence="1 2" key="1">
    <citation type="submission" date="2018-07" db="EMBL/GenBank/DDBJ databases">
        <title>Leeuwenhoekiella genomics.</title>
        <authorList>
            <person name="Tahon G."/>
            <person name="Willems A."/>
        </authorList>
    </citation>
    <scope>NUCLEOTIDE SEQUENCE [LARGE SCALE GENOMIC DNA]</scope>
    <source>
        <strain evidence="1 2">LMG 1345</strain>
    </source>
</reference>
<dbReference type="Gene3D" id="1.10.1220.10">
    <property type="entry name" value="Met repressor-like"/>
    <property type="match status" value="1"/>
</dbReference>
<dbReference type="EMBL" id="QOVL01000006">
    <property type="protein sequence ID" value="RXG31803.1"/>
    <property type="molecule type" value="Genomic_DNA"/>
</dbReference>
<evidence type="ECO:0000313" key="1">
    <source>
        <dbReference type="EMBL" id="RXG31803.1"/>
    </source>
</evidence>
<dbReference type="InterPro" id="IPR010985">
    <property type="entry name" value="Ribbon_hlx_hlx"/>
</dbReference>
<evidence type="ECO:0000313" key="2">
    <source>
        <dbReference type="Proteomes" id="UP000290608"/>
    </source>
</evidence>
<proteinExistence type="predicted"/>
<dbReference type="STRING" id="1122159.SAMN02745246_01555"/>
<gene>
    <name evidence="1" type="ORF">DSL99_1627</name>
</gene>
<organism evidence="1 2">
    <name type="scientific">Leeuwenhoekiella marinoflava</name>
    <dbReference type="NCBI Taxonomy" id="988"/>
    <lineage>
        <taxon>Bacteria</taxon>
        <taxon>Pseudomonadati</taxon>
        <taxon>Bacteroidota</taxon>
        <taxon>Flavobacteriia</taxon>
        <taxon>Flavobacteriales</taxon>
        <taxon>Flavobacteriaceae</taxon>
        <taxon>Leeuwenhoekiella</taxon>
    </lineage>
</organism>
<protein>
    <submittedName>
        <fullName evidence="1">Uncharacterized protein</fullName>
    </submittedName>
</protein>
<dbReference type="RefSeq" id="WP_164917845.1">
    <property type="nucleotide sequence ID" value="NZ_QOVL01000006.1"/>
</dbReference>
<accession>A0A4Q0PMY9</accession>
<name>A0A4Q0PMY9_9FLAO</name>
<dbReference type="InterPro" id="IPR013321">
    <property type="entry name" value="Arc_rbn_hlx_hlx"/>
</dbReference>
<comment type="caution">
    <text evidence="1">The sequence shown here is derived from an EMBL/GenBank/DDBJ whole genome shotgun (WGS) entry which is preliminary data.</text>
</comment>
<dbReference type="AlphaFoldDB" id="A0A4Q0PMY9"/>
<dbReference type="GO" id="GO:0006355">
    <property type="term" value="P:regulation of DNA-templated transcription"/>
    <property type="evidence" value="ECO:0007669"/>
    <property type="project" value="InterPro"/>
</dbReference>
<dbReference type="SUPFAM" id="SSF47598">
    <property type="entry name" value="Ribbon-helix-helix"/>
    <property type="match status" value="1"/>
</dbReference>
<sequence>MSQELNQTDYKRVTFNVKPAFKKKIKVAAARKGMSITDYMITLLKEKIN</sequence>
<dbReference type="Proteomes" id="UP000290608">
    <property type="component" value="Unassembled WGS sequence"/>
</dbReference>